<reference evidence="1 2" key="1">
    <citation type="submission" date="2019-03" db="EMBL/GenBank/DDBJ databases">
        <title>Draft genome sequences of novel Actinobacteria.</title>
        <authorList>
            <person name="Sahin N."/>
            <person name="Ay H."/>
            <person name="Saygin H."/>
        </authorList>
    </citation>
    <scope>NUCLEOTIDE SEQUENCE [LARGE SCALE GENOMIC DNA]</scope>
    <source>
        <strain evidence="1 2">7K502</strain>
    </source>
</reference>
<gene>
    <name evidence="1" type="ORF">E1288_22955</name>
</gene>
<protein>
    <submittedName>
        <fullName evidence="1">Uncharacterized protein</fullName>
    </submittedName>
</protein>
<organism evidence="1 2">
    <name type="scientific">Saccharopolyspora elongata</name>
    <dbReference type="NCBI Taxonomy" id="2530387"/>
    <lineage>
        <taxon>Bacteria</taxon>
        <taxon>Bacillati</taxon>
        <taxon>Actinomycetota</taxon>
        <taxon>Actinomycetes</taxon>
        <taxon>Pseudonocardiales</taxon>
        <taxon>Pseudonocardiaceae</taxon>
        <taxon>Saccharopolyspora</taxon>
    </lineage>
</organism>
<evidence type="ECO:0000313" key="2">
    <source>
        <dbReference type="Proteomes" id="UP000294947"/>
    </source>
</evidence>
<evidence type="ECO:0000313" key="1">
    <source>
        <dbReference type="EMBL" id="TDD48153.1"/>
    </source>
</evidence>
<dbReference type="OrthoDB" id="501208at2"/>
<dbReference type="EMBL" id="SMKW01000031">
    <property type="protein sequence ID" value="TDD48153.1"/>
    <property type="molecule type" value="Genomic_DNA"/>
</dbReference>
<dbReference type="Proteomes" id="UP000294947">
    <property type="component" value="Unassembled WGS sequence"/>
</dbReference>
<name>A0A4R4YSG0_9PSEU</name>
<sequence>MKPGRAVASFDSTTGLLRGLSHYLAGSDAPLLGQLPGALEPVMSALMSGVNRMPRGMADRVYALSGISEAIPQRRLSEVSSDALAEWIAEHYPKRQYPVIFLGSSNGAAVHLAAALDAPWLPQTVLLPVRRSGVDRDAPRAEMAAGREAGRQLLDANPHLGLHHMHDPNQDRLMITGMSYFRVKWLRLPDAYRRFIRERLAPGGVVVSVECGLQWPVTEVAARHHFQFGALGGATEDEYHHGGPRVADLLRRYGAVRRRWAPPPWDAYQPEAEWGFEESWLADLEGVVPEPLRRVRFDHPERMSPVVAEVYRAWYEQNGIPTERLLFDCFLLVEPWWTVRTGSIPFWLAFNSENSLSAAHSYLDRTGVPDEIRLMLFSHGTESIGLAPIDSWEKLSARARKVGALVGVDRKAFPRDFAVFARAHRELARTRHLYPIPAPMPWERAEDVMRRHVDHTFSVEP</sequence>
<proteinExistence type="predicted"/>
<accession>A0A4R4YSG0</accession>
<comment type="caution">
    <text evidence="1">The sequence shown here is derived from an EMBL/GenBank/DDBJ whole genome shotgun (WGS) entry which is preliminary data.</text>
</comment>
<dbReference type="AlphaFoldDB" id="A0A4R4YSG0"/>
<keyword evidence="2" id="KW-1185">Reference proteome</keyword>